<dbReference type="InterPro" id="IPR005828">
    <property type="entry name" value="MFS_sugar_transport-like"/>
</dbReference>
<dbReference type="VEuPathDB" id="MicrosporidiaDB:THOM_0315"/>
<reference evidence="9 10" key="1">
    <citation type="journal article" date="2012" name="PLoS Pathog.">
        <title>The genome of the obligate intracellular parasite Trachipleistophora hominis: new insights into microsporidian genome dynamics and reductive evolution.</title>
        <authorList>
            <person name="Heinz E."/>
            <person name="Williams T.A."/>
            <person name="Nakjang S."/>
            <person name="Noel C.J."/>
            <person name="Swan D.C."/>
            <person name="Goldberg A.V."/>
            <person name="Harris S.R."/>
            <person name="Weinmaier T."/>
            <person name="Markert S."/>
            <person name="Becher D."/>
            <person name="Bernhardt J."/>
            <person name="Dagan T."/>
            <person name="Hacker C."/>
            <person name="Lucocq J.M."/>
            <person name="Schweder T."/>
            <person name="Rattei T."/>
            <person name="Hall N."/>
            <person name="Hirt R.P."/>
            <person name="Embley T.M."/>
        </authorList>
    </citation>
    <scope>NUCLEOTIDE SEQUENCE [LARGE SCALE GENOMIC DNA]</scope>
</reference>
<dbReference type="Proteomes" id="UP000011185">
    <property type="component" value="Unassembled WGS sequence"/>
</dbReference>
<feature type="transmembrane region" description="Helical" evidence="7">
    <location>
        <begin position="188"/>
        <end position="209"/>
    </location>
</feature>
<evidence type="ECO:0000256" key="5">
    <source>
        <dbReference type="ARBA" id="ARBA00022989"/>
    </source>
</evidence>
<dbReference type="PROSITE" id="PS50850">
    <property type="entry name" value="MFS"/>
    <property type="match status" value="1"/>
</dbReference>
<evidence type="ECO:0000259" key="8">
    <source>
        <dbReference type="PROSITE" id="PS50850"/>
    </source>
</evidence>
<evidence type="ECO:0000256" key="7">
    <source>
        <dbReference type="SAM" id="Phobius"/>
    </source>
</evidence>
<dbReference type="OMA" id="MDTIHTS"/>
<dbReference type="FunCoup" id="L7JZ46">
    <property type="interactions" value="97"/>
</dbReference>
<keyword evidence="10" id="KW-1185">Reference proteome</keyword>
<evidence type="ECO:0000313" key="9">
    <source>
        <dbReference type="EMBL" id="ELQ76600.1"/>
    </source>
</evidence>
<dbReference type="Gene3D" id="1.20.1250.20">
    <property type="entry name" value="MFS general substrate transporter like domains"/>
    <property type="match status" value="2"/>
</dbReference>
<dbReference type="OrthoDB" id="2196240at2759"/>
<dbReference type="Pfam" id="PF00083">
    <property type="entry name" value="Sugar_tr"/>
    <property type="match status" value="2"/>
</dbReference>
<gene>
    <name evidence="9" type="ORF">THOM_0315</name>
</gene>
<dbReference type="InterPro" id="IPR003663">
    <property type="entry name" value="Sugar/inositol_transpt"/>
</dbReference>
<feature type="transmembrane region" description="Helical" evidence="7">
    <location>
        <begin position="163"/>
        <end position="182"/>
    </location>
</feature>
<dbReference type="GO" id="GO:0016020">
    <property type="term" value="C:membrane"/>
    <property type="evidence" value="ECO:0007669"/>
    <property type="project" value="UniProtKB-SubCell"/>
</dbReference>
<dbReference type="SUPFAM" id="SSF103473">
    <property type="entry name" value="MFS general substrate transporter"/>
    <property type="match status" value="1"/>
</dbReference>
<dbReference type="InterPro" id="IPR045263">
    <property type="entry name" value="GLUT"/>
</dbReference>
<dbReference type="HOGENOM" id="CLU_001265_30_14_1"/>
<dbReference type="InterPro" id="IPR020846">
    <property type="entry name" value="MFS_dom"/>
</dbReference>
<feature type="transmembrane region" description="Helical" evidence="7">
    <location>
        <begin position="298"/>
        <end position="318"/>
    </location>
</feature>
<dbReference type="InParanoid" id="L7JZ46"/>
<comment type="similarity">
    <text evidence="2">Belongs to the major facilitator superfamily. Sugar transporter (TC 2.A.1.1) family.</text>
</comment>
<dbReference type="InterPro" id="IPR005829">
    <property type="entry name" value="Sugar_transporter_CS"/>
</dbReference>
<evidence type="ECO:0000313" key="10">
    <source>
        <dbReference type="Proteomes" id="UP000011185"/>
    </source>
</evidence>
<evidence type="ECO:0000256" key="3">
    <source>
        <dbReference type="ARBA" id="ARBA00022448"/>
    </source>
</evidence>
<evidence type="ECO:0000256" key="6">
    <source>
        <dbReference type="ARBA" id="ARBA00023136"/>
    </source>
</evidence>
<dbReference type="PANTHER" id="PTHR23503">
    <property type="entry name" value="SOLUTE CARRIER FAMILY 2"/>
    <property type="match status" value="1"/>
</dbReference>
<dbReference type="GO" id="GO:0015149">
    <property type="term" value="F:hexose transmembrane transporter activity"/>
    <property type="evidence" value="ECO:0007669"/>
    <property type="project" value="TreeGrafter"/>
</dbReference>
<evidence type="ECO:0000256" key="1">
    <source>
        <dbReference type="ARBA" id="ARBA00004141"/>
    </source>
</evidence>
<dbReference type="InterPro" id="IPR036259">
    <property type="entry name" value="MFS_trans_sf"/>
</dbReference>
<feature type="transmembrane region" description="Helical" evidence="7">
    <location>
        <begin position="386"/>
        <end position="405"/>
    </location>
</feature>
<comment type="subcellular location">
    <subcellularLocation>
        <location evidence="1">Membrane</location>
        <topology evidence="1">Multi-pass membrane protein</topology>
    </subcellularLocation>
</comment>
<keyword evidence="4 7" id="KW-0812">Transmembrane</keyword>
<dbReference type="AlphaFoldDB" id="L7JZ46"/>
<dbReference type="PANTHER" id="PTHR23503:SF8">
    <property type="entry name" value="FACILITATED GLUCOSE TRANSPORTER PROTEIN 1"/>
    <property type="match status" value="1"/>
</dbReference>
<organism evidence="9 10">
    <name type="scientific">Trachipleistophora hominis</name>
    <name type="common">Microsporidian parasite</name>
    <dbReference type="NCBI Taxonomy" id="72359"/>
    <lineage>
        <taxon>Eukaryota</taxon>
        <taxon>Fungi</taxon>
        <taxon>Fungi incertae sedis</taxon>
        <taxon>Microsporidia</taxon>
        <taxon>Pleistophoridae</taxon>
        <taxon>Trachipleistophora</taxon>
    </lineage>
</organism>
<dbReference type="EMBL" id="JH993832">
    <property type="protein sequence ID" value="ELQ76600.1"/>
    <property type="molecule type" value="Genomic_DNA"/>
</dbReference>
<keyword evidence="5 7" id="KW-1133">Transmembrane helix</keyword>
<keyword evidence="3" id="KW-0813">Transport</keyword>
<feature type="domain" description="Major facilitator superfamily (MFS) profile" evidence="8">
    <location>
        <begin position="33"/>
        <end position="408"/>
    </location>
</feature>
<feature type="transmembrane region" description="Helical" evidence="7">
    <location>
        <begin position="101"/>
        <end position="117"/>
    </location>
</feature>
<feature type="transmembrane region" description="Helical" evidence="7">
    <location>
        <begin position="29"/>
        <end position="47"/>
    </location>
</feature>
<name>L7JZ46_TRAHO</name>
<accession>L7JZ46</accession>
<feature type="transmembrane region" description="Helical" evidence="7">
    <location>
        <begin position="73"/>
        <end position="94"/>
    </location>
</feature>
<feature type="transmembrane region" description="Helical" evidence="7">
    <location>
        <begin position="123"/>
        <end position="151"/>
    </location>
</feature>
<dbReference type="PRINTS" id="PR00171">
    <property type="entry name" value="SUGRTRNSPORT"/>
</dbReference>
<proteinExistence type="inferred from homology"/>
<feature type="transmembrane region" description="Helical" evidence="7">
    <location>
        <begin position="355"/>
        <end position="380"/>
    </location>
</feature>
<feature type="transmembrane region" description="Helical" evidence="7">
    <location>
        <begin position="324"/>
        <end position="343"/>
    </location>
</feature>
<evidence type="ECO:0000256" key="4">
    <source>
        <dbReference type="ARBA" id="ARBA00022692"/>
    </source>
</evidence>
<dbReference type="STRING" id="72359.L7JZ46"/>
<sequence>MPKYYTRRRDPVEEQESFEHRYNPLTTKMLVYSTVMSCLSSFFFGFHTTSMEILKPLFSGETATAPFEMTDKMWSSLSSVIFLGAIIGNIFTVFLNINLKLCMFVNIFIFFIGHVFVMDTSNYYIMACGRLIIGIACGTSCATVPSYLGYLAPRHMRGTVGSAHQLFIVIGVLTGQLVSYFIRDNQIINIFYRGFIVLYIIALVLLTAIKNVRRVTTGRSKSVWDLLKCREARKSLKLDMAFHIGQQATGINAILLFSNEILKKGMKDPQLGTISLGACSIVSTIVSMCIVDKFGRKPMILISTFLILIALLMLTTGRLVLTSLYIHIIGYAIGIGPITWFIINEIFRDEYKKAASALSMTVNWISAFTATFSFSFMIIYMGNLCFLVYFVLMIVFLFIVLLSFAETKGRRSEFQ</sequence>
<protein>
    <submittedName>
        <fullName evidence="9">Major Facilitator Superfamily (MFS)</fullName>
    </submittedName>
</protein>
<keyword evidence="6 7" id="KW-0472">Membrane</keyword>
<evidence type="ECO:0000256" key="2">
    <source>
        <dbReference type="ARBA" id="ARBA00010992"/>
    </source>
</evidence>
<dbReference type="PROSITE" id="PS00216">
    <property type="entry name" value="SUGAR_TRANSPORT_1"/>
    <property type="match status" value="1"/>
</dbReference>